<keyword evidence="1" id="KW-0805">Transcription regulation</keyword>
<organism evidence="5 6">
    <name type="scientific">Neobacillus kokaensis</name>
    <dbReference type="NCBI Taxonomy" id="2759023"/>
    <lineage>
        <taxon>Bacteria</taxon>
        <taxon>Bacillati</taxon>
        <taxon>Bacillota</taxon>
        <taxon>Bacilli</taxon>
        <taxon>Bacillales</taxon>
        <taxon>Bacillaceae</taxon>
        <taxon>Neobacillus</taxon>
    </lineage>
</organism>
<evidence type="ECO:0000313" key="5">
    <source>
        <dbReference type="EMBL" id="GHI01645.1"/>
    </source>
</evidence>
<dbReference type="EMBL" id="BNDS01000054">
    <property type="protein sequence ID" value="GHI01645.1"/>
    <property type="molecule type" value="Genomic_DNA"/>
</dbReference>
<reference evidence="5 6" key="1">
    <citation type="journal article" date="2022" name="Int. J. Syst. Evol. Microbiol.">
        <title>Neobacillus kokaensis sp. nov., isolated from soil.</title>
        <authorList>
            <person name="Yuki K."/>
            <person name="Matsubara H."/>
            <person name="Yamaguchi S."/>
        </authorList>
    </citation>
    <scope>NUCLEOTIDE SEQUENCE [LARGE SCALE GENOMIC DNA]</scope>
    <source>
        <strain evidence="5 6">LOB 377</strain>
    </source>
</reference>
<dbReference type="Pfam" id="PF13412">
    <property type="entry name" value="HTH_24"/>
    <property type="match status" value="1"/>
</dbReference>
<dbReference type="InterPro" id="IPR019887">
    <property type="entry name" value="Tscrpt_reg_AsnC/Lrp_C"/>
</dbReference>
<dbReference type="PRINTS" id="PR00033">
    <property type="entry name" value="HTHASNC"/>
</dbReference>
<dbReference type="InterPro" id="IPR036388">
    <property type="entry name" value="WH-like_DNA-bd_sf"/>
</dbReference>
<dbReference type="PANTHER" id="PTHR30154">
    <property type="entry name" value="LEUCINE-RESPONSIVE REGULATORY PROTEIN"/>
    <property type="match status" value="1"/>
</dbReference>
<name>A0ABQ3NCL2_9BACI</name>
<dbReference type="SUPFAM" id="SSF54909">
    <property type="entry name" value="Dimeric alpha+beta barrel"/>
    <property type="match status" value="1"/>
</dbReference>
<keyword evidence="6" id="KW-1185">Reference proteome</keyword>
<dbReference type="Proteomes" id="UP000637074">
    <property type="component" value="Unassembled WGS sequence"/>
</dbReference>
<dbReference type="InterPro" id="IPR011008">
    <property type="entry name" value="Dimeric_a/b-barrel"/>
</dbReference>
<keyword evidence="2" id="KW-0238">DNA-binding</keyword>
<dbReference type="Gene3D" id="3.30.70.920">
    <property type="match status" value="1"/>
</dbReference>
<dbReference type="SMART" id="SM00344">
    <property type="entry name" value="HTH_ASNC"/>
    <property type="match status" value="1"/>
</dbReference>
<dbReference type="RefSeq" id="WP_191277288.1">
    <property type="nucleotide sequence ID" value="NZ_BNDS01000054.1"/>
</dbReference>
<dbReference type="PROSITE" id="PS50956">
    <property type="entry name" value="HTH_ASNC_2"/>
    <property type="match status" value="1"/>
</dbReference>
<accession>A0ABQ3NCL2</accession>
<dbReference type="InterPro" id="IPR019888">
    <property type="entry name" value="Tscrpt_reg_AsnC-like"/>
</dbReference>
<dbReference type="InterPro" id="IPR036390">
    <property type="entry name" value="WH_DNA-bd_sf"/>
</dbReference>
<gene>
    <name evidence="5" type="primary">lrpA_2</name>
    <name evidence="5" type="ORF">AM1BK_51870</name>
</gene>
<dbReference type="Gene3D" id="1.10.10.10">
    <property type="entry name" value="Winged helix-like DNA-binding domain superfamily/Winged helix DNA-binding domain"/>
    <property type="match status" value="1"/>
</dbReference>
<sequence length="138" mass="15729">MLDETDKKIIEELSNNSRITMKELGERVHLTGPAAAARVAKLEDNGVIEGYSIKVNQAKLGCYTYAFLNIYIEGTNHQPCLSFIQTKEGYILNTYRISGEGCYLLECRFPGNKELNQFLLELNKYANYKLSIMIDKLH</sequence>
<comment type="caution">
    <text evidence="5">The sequence shown here is derived from an EMBL/GenBank/DDBJ whole genome shotgun (WGS) entry which is preliminary data.</text>
</comment>
<evidence type="ECO:0000313" key="6">
    <source>
        <dbReference type="Proteomes" id="UP000637074"/>
    </source>
</evidence>
<proteinExistence type="predicted"/>
<dbReference type="InterPro" id="IPR000485">
    <property type="entry name" value="AsnC-type_HTH_dom"/>
</dbReference>
<keyword evidence="3" id="KW-0804">Transcription</keyword>
<dbReference type="Pfam" id="PF01037">
    <property type="entry name" value="AsnC_trans_reg"/>
    <property type="match status" value="1"/>
</dbReference>
<evidence type="ECO:0000256" key="1">
    <source>
        <dbReference type="ARBA" id="ARBA00023015"/>
    </source>
</evidence>
<dbReference type="PANTHER" id="PTHR30154:SF55">
    <property type="entry name" value="HTH-TYPE TRANSCRIPTIONAL REGULATOR LRPB"/>
    <property type="match status" value="1"/>
</dbReference>
<dbReference type="SUPFAM" id="SSF46785">
    <property type="entry name" value="Winged helix' DNA-binding domain"/>
    <property type="match status" value="1"/>
</dbReference>
<protein>
    <submittedName>
        <fullName evidence="5">HTH-type transcriptional regulator LrpA</fullName>
    </submittedName>
</protein>
<evidence type="ECO:0000259" key="4">
    <source>
        <dbReference type="PROSITE" id="PS50956"/>
    </source>
</evidence>
<feature type="domain" description="HTH asnC-type" evidence="4">
    <location>
        <begin position="2"/>
        <end position="63"/>
    </location>
</feature>
<evidence type="ECO:0000256" key="3">
    <source>
        <dbReference type="ARBA" id="ARBA00023163"/>
    </source>
</evidence>
<evidence type="ECO:0000256" key="2">
    <source>
        <dbReference type="ARBA" id="ARBA00023125"/>
    </source>
</evidence>